<protein>
    <submittedName>
        <fullName evidence="5">K Homology domain-containing protein</fullName>
    </submittedName>
</protein>
<evidence type="ECO:0000313" key="4">
    <source>
        <dbReference type="Proteomes" id="UP000887574"/>
    </source>
</evidence>
<evidence type="ECO:0000259" key="3">
    <source>
        <dbReference type="SMART" id="SM00322"/>
    </source>
</evidence>
<dbReference type="InterPro" id="IPR040472">
    <property type="entry name" value="FMRP_KH0"/>
</dbReference>
<evidence type="ECO:0000256" key="2">
    <source>
        <dbReference type="SAM" id="MobiDB-lite"/>
    </source>
</evidence>
<accession>A0A915DDK9</accession>
<name>A0A915DDK9_9BILA</name>
<dbReference type="SUPFAM" id="SSF54791">
    <property type="entry name" value="Eukaryotic type KH-domain (KH-domain type I)"/>
    <property type="match status" value="2"/>
</dbReference>
<dbReference type="PROSITE" id="PS50084">
    <property type="entry name" value="KH_TYPE_1"/>
    <property type="match status" value="2"/>
</dbReference>
<dbReference type="GO" id="GO:0099577">
    <property type="term" value="P:regulation of translation at presynapse, modulating synaptic transmission"/>
    <property type="evidence" value="ECO:0007669"/>
    <property type="project" value="TreeGrafter"/>
</dbReference>
<keyword evidence="4" id="KW-1185">Reference proteome</keyword>
<dbReference type="GO" id="GO:0043005">
    <property type="term" value="C:neuron projection"/>
    <property type="evidence" value="ECO:0007669"/>
    <property type="project" value="TreeGrafter"/>
</dbReference>
<feature type="domain" description="K Homology" evidence="3">
    <location>
        <begin position="211"/>
        <end position="284"/>
    </location>
</feature>
<dbReference type="InterPro" id="IPR036612">
    <property type="entry name" value="KH_dom_type_1_sf"/>
</dbReference>
<dbReference type="InterPro" id="IPR040148">
    <property type="entry name" value="FMR1"/>
</dbReference>
<dbReference type="Gene3D" id="2.30.30.140">
    <property type="match status" value="1"/>
</dbReference>
<dbReference type="GO" id="GO:0051028">
    <property type="term" value="P:mRNA transport"/>
    <property type="evidence" value="ECO:0007669"/>
    <property type="project" value="TreeGrafter"/>
</dbReference>
<evidence type="ECO:0000313" key="5">
    <source>
        <dbReference type="WBParaSite" id="jg18796"/>
    </source>
</evidence>
<dbReference type="GO" id="GO:0005634">
    <property type="term" value="C:nucleus"/>
    <property type="evidence" value="ECO:0007669"/>
    <property type="project" value="TreeGrafter"/>
</dbReference>
<dbReference type="GO" id="GO:0043488">
    <property type="term" value="P:regulation of mRNA stability"/>
    <property type="evidence" value="ECO:0007669"/>
    <property type="project" value="TreeGrafter"/>
</dbReference>
<evidence type="ECO:0000256" key="1">
    <source>
        <dbReference type="PROSITE-ProRule" id="PRU00117"/>
    </source>
</evidence>
<dbReference type="PANTHER" id="PTHR10603:SF7">
    <property type="entry name" value="FRAGILE X MESSENGER RIBONUCLEOPROTEIN 1 HOMOLOG"/>
    <property type="match status" value="1"/>
</dbReference>
<proteinExistence type="predicted"/>
<dbReference type="GO" id="GO:0010494">
    <property type="term" value="C:cytoplasmic stress granule"/>
    <property type="evidence" value="ECO:0007669"/>
    <property type="project" value="TreeGrafter"/>
</dbReference>
<keyword evidence="1" id="KW-0694">RNA-binding</keyword>
<dbReference type="InterPro" id="IPR004087">
    <property type="entry name" value="KH_dom"/>
</dbReference>
<feature type="region of interest" description="Disordered" evidence="2">
    <location>
        <begin position="375"/>
        <end position="400"/>
    </location>
</feature>
<dbReference type="SMART" id="SM00322">
    <property type="entry name" value="KH"/>
    <property type="match status" value="2"/>
</dbReference>
<dbReference type="GO" id="GO:0048513">
    <property type="term" value="P:animal organ development"/>
    <property type="evidence" value="ECO:0007669"/>
    <property type="project" value="TreeGrafter"/>
</dbReference>
<dbReference type="WBParaSite" id="jg18796">
    <property type="protein sequence ID" value="jg18796"/>
    <property type="gene ID" value="jg18796"/>
</dbReference>
<feature type="domain" description="K Homology" evidence="3">
    <location>
        <begin position="286"/>
        <end position="355"/>
    </location>
</feature>
<reference evidence="5" key="1">
    <citation type="submission" date="2022-11" db="UniProtKB">
        <authorList>
            <consortium name="WormBaseParasite"/>
        </authorList>
    </citation>
    <scope>IDENTIFICATION</scope>
</reference>
<dbReference type="Pfam" id="PF17904">
    <property type="entry name" value="KH_9"/>
    <property type="match status" value="1"/>
</dbReference>
<dbReference type="AlphaFoldDB" id="A0A915DDK9"/>
<dbReference type="GO" id="GO:0003730">
    <property type="term" value="F:mRNA 3'-UTR binding"/>
    <property type="evidence" value="ECO:0007669"/>
    <property type="project" value="TreeGrafter"/>
</dbReference>
<organism evidence="4 5">
    <name type="scientific">Ditylenchus dipsaci</name>
    <dbReference type="NCBI Taxonomy" id="166011"/>
    <lineage>
        <taxon>Eukaryota</taxon>
        <taxon>Metazoa</taxon>
        <taxon>Ecdysozoa</taxon>
        <taxon>Nematoda</taxon>
        <taxon>Chromadorea</taxon>
        <taxon>Rhabditida</taxon>
        <taxon>Tylenchina</taxon>
        <taxon>Tylenchomorpha</taxon>
        <taxon>Sphaerularioidea</taxon>
        <taxon>Anguinidae</taxon>
        <taxon>Anguininae</taxon>
        <taxon>Ditylenchus</taxon>
    </lineage>
</organism>
<dbReference type="GO" id="GO:0045727">
    <property type="term" value="P:positive regulation of translation"/>
    <property type="evidence" value="ECO:0007669"/>
    <property type="project" value="TreeGrafter"/>
</dbReference>
<dbReference type="Gene3D" id="3.30.1370.10">
    <property type="entry name" value="K Homology domain, type 1"/>
    <property type="match status" value="2"/>
</dbReference>
<dbReference type="PANTHER" id="PTHR10603">
    <property type="entry name" value="FRAGILE X MENTAL RETARDATION SYNDROME-RELATED PROTEIN"/>
    <property type="match status" value="1"/>
</dbReference>
<dbReference type="InterPro" id="IPR004088">
    <property type="entry name" value="KH_dom_type_1"/>
</dbReference>
<dbReference type="Pfam" id="PF00013">
    <property type="entry name" value="KH_1"/>
    <property type="match status" value="1"/>
</dbReference>
<dbReference type="GO" id="GO:0048170">
    <property type="term" value="P:positive regulation of long-term neuronal synaptic plasticity"/>
    <property type="evidence" value="ECO:0007669"/>
    <property type="project" value="TreeGrafter"/>
</dbReference>
<sequence length="400" mass="44399">MEIEVGQTSGVFFKAELQEVLKDGIKVEYHNSHLVPEVASFDRCRQLLPDKNTEEKSLGDLLKPRSVVDAYIKQPKSESYGWQKARIRMIKDGFAVVDCIEGPPNSGVVMVERCRPANQTTPLSFDLFQTFSIQVPVELHEFFKDPSACNPLREIITGIKVDFSKETGALLISSFSSYAIRCVELIADVFLSNAKYKKILLDQLEETKKLSKFVETFPVPNDLVGLAIGKLGANIEKARTMDGIVEITLDKSRKDTAGVIIFRVLADTAEAAAKARNLLEFIYGAVPVPKYLVGQVLGKSGSNMQDIVNQSSAIKLQIDGGLNDHERNSDTVDFVFSGRRDSFNHAKLLIQLRVKQVKDLEMLRKQMNVARSHLSNADPISAPNGPLAQTSKQSNEAKKE</sequence>
<dbReference type="GO" id="GO:0098793">
    <property type="term" value="C:presynapse"/>
    <property type="evidence" value="ECO:0007669"/>
    <property type="project" value="GOC"/>
</dbReference>
<dbReference type="GO" id="GO:0045182">
    <property type="term" value="F:translation regulator activity"/>
    <property type="evidence" value="ECO:0007669"/>
    <property type="project" value="TreeGrafter"/>
</dbReference>
<dbReference type="Proteomes" id="UP000887574">
    <property type="component" value="Unplaced"/>
</dbReference>